<feature type="domain" description="CSD" evidence="7">
    <location>
        <begin position="52"/>
        <end position="118"/>
    </location>
</feature>
<dbReference type="PANTHER" id="PTHR12913:SF1">
    <property type="entry name" value="COLD SHOCK DOMAIN-CONTAINING PROTEIN E1"/>
    <property type="match status" value="1"/>
</dbReference>
<keyword evidence="2" id="KW-0963">Cytoplasm</keyword>
<dbReference type="AlphaFoldDB" id="E4XWV2"/>
<accession>E4XWV2</accession>
<dbReference type="GO" id="GO:0003723">
    <property type="term" value="F:RNA binding"/>
    <property type="evidence" value="ECO:0007669"/>
    <property type="project" value="UniProtKB-KW"/>
</dbReference>
<feature type="region of interest" description="Disordered" evidence="6">
    <location>
        <begin position="1"/>
        <end position="47"/>
    </location>
</feature>
<dbReference type="SMART" id="SM00357">
    <property type="entry name" value="CSP"/>
    <property type="match status" value="1"/>
</dbReference>
<dbReference type="PANTHER" id="PTHR12913">
    <property type="entry name" value="UNR PROTEIN N-RAS UPSTREAM GENE PROTEIN"/>
    <property type="match status" value="1"/>
</dbReference>
<sequence>MNRNGHQKNRRSAGQNGTPSKWQEFRAARHPEQEHEARKPRNDVPEFLPGQRMFGTVEKMMNSYGFIDVLDSRGRIFFHFSQVANGGNNEQLRVADEVEFEMIMDERNGRIVASKEKSRKFAKLSLNVSRNLSLSVFIQKFGTLARSCGFREERSNTRLFLRIEFAATSQLLQLALILAR</sequence>
<dbReference type="PROSITE" id="PS00352">
    <property type="entry name" value="CSD_1"/>
    <property type="match status" value="1"/>
</dbReference>
<keyword evidence="3" id="KW-0677">Repeat</keyword>
<protein>
    <recommendedName>
        <fullName evidence="7">CSD domain-containing protein</fullName>
    </recommendedName>
</protein>
<evidence type="ECO:0000313" key="9">
    <source>
        <dbReference type="Proteomes" id="UP000001307"/>
    </source>
</evidence>
<dbReference type="InterPro" id="IPR012340">
    <property type="entry name" value="NA-bd_OB-fold"/>
</dbReference>
<feature type="compositionally biased region" description="Basic and acidic residues" evidence="6">
    <location>
        <begin position="23"/>
        <end position="44"/>
    </location>
</feature>
<organism evidence="8">
    <name type="scientific">Oikopleura dioica</name>
    <name type="common">Tunicate</name>
    <dbReference type="NCBI Taxonomy" id="34765"/>
    <lineage>
        <taxon>Eukaryota</taxon>
        <taxon>Metazoa</taxon>
        <taxon>Chordata</taxon>
        <taxon>Tunicata</taxon>
        <taxon>Appendicularia</taxon>
        <taxon>Copelata</taxon>
        <taxon>Oikopleuridae</taxon>
        <taxon>Oikopleura</taxon>
    </lineage>
</organism>
<dbReference type="PROSITE" id="PS51857">
    <property type="entry name" value="CSD_2"/>
    <property type="match status" value="1"/>
</dbReference>
<feature type="compositionally biased region" description="Basic residues" evidence="6">
    <location>
        <begin position="1"/>
        <end position="11"/>
    </location>
</feature>
<proteinExistence type="inferred from homology"/>
<dbReference type="Pfam" id="PF00313">
    <property type="entry name" value="CSD"/>
    <property type="match status" value="1"/>
</dbReference>
<evidence type="ECO:0000313" key="8">
    <source>
        <dbReference type="EMBL" id="CBY14146.1"/>
    </source>
</evidence>
<evidence type="ECO:0000256" key="6">
    <source>
        <dbReference type="SAM" id="MobiDB-lite"/>
    </source>
</evidence>
<keyword evidence="9" id="KW-1185">Reference proteome</keyword>
<evidence type="ECO:0000256" key="4">
    <source>
        <dbReference type="ARBA" id="ARBA00022884"/>
    </source>
</evidence>
<evidence type="ECO:0000256" key="5">
    <source>
        <dbReference type="ARBA" id="ARBA00044751"/>
    </source>
</evidence>
<dbReference type="InterPro" id="IPR011129">
    <property type="entry name" value="CSD"/>
</dbReference>
<evidence type="ECO:0000256" key="3">
    <source>
        <dbReference type="ARBA" id="ARBA00022737"/>
    </source>
</evidence>
<dbReference type="Gene3D" id="2.40.50.140">
    <property type="entry name" value="Nucleic acid-binding proteins"/>
    <property type="match status" value="1"/>
</dbReference>
<evidence type="ECO:0000256" key="1">
    <source>
        <dbReference type="ARBA" id="ARBA00004496"/>
    </source>
</evidence>
<dbReference type="InParanoid" id="E4XWV2"/>
<dbReference type="OrthoDB" id="74319at2759"/>
<dbReference type="SUPFAM" id="SSF50249">
    <property type="entry name" value="Nucleic acid-binding proteins"/>
    <property type="match status" value="1"/>
</dbReference>
<dbReference type="InterPro" id="IPR002059">
    <property type="entry name" value="CSP_DNA-bd"/>
</dbReference>
<dbReference type="InterPro" id="IPR019844">
    <property type="entry name" value="CSD_CS"/>
</dbReference>
<gene>
    <name evidence="8" type="ORF">GSOID_T00007128001</name>
</gene>
<evidence type="ECO:0000256" key="2">
    <source>
        <dbReference type="ARBA" id="ARBA00022490"/>
    </source>
</evidence>
<keyword evidence="4" id="KW-0694">RNA-binding</keyword>
<dbReference type="EMBL" id="FN653257">
    <property type="protein sequence ID" value="CBY14146.1"/>
    <property type="molecule type" value="Genomic_DNA"/>
</dbReference>
<name>E4XWV2_OIKDI</name>
<reference evidence="8" key="1">
    <citation type="journal article" date="2010" name="Science">
        <title>Plasticity of animal genome architecture unmasked by rapid evolution of a pelagic tunicate.</title>
        <authorList>
            <person name="Denoeud F."/>
            <person name="Henriet S."/>
            <person name="Mungpakdee S."/>
            <person name="Aury J.M."/>
            <person name="Da Silva C."/>
            <person name="Brinkmann H."/>
            <person name="Mikhaleva J."/>
            <person name="Olsen L.C."/>
            <person name="Jubin C."/>
            <person name="Canestro C."/>
            <person name="Bouquet J.M."/>
            <person name="Danks G."/>
            <person name="Poulain J."/>
            <person name="Campsteijn C."/>
            <person name="Adamski M."/>
            <person name="Cross I."/>
            <person name="Yadetie F."/>
            <person name="Muffato M."/>
            <person name="Louis A."/>
            <person name="Butcher S."/>
            <person name="Tsagkogeorga G."/>
            <person name="Konrad A."/>
            <person name="Singh S."/>
            <person name="Jensen M.F."/>
            <person name="Cong E.H."/>
            <person name="Eikeseth-Otteraa H."/>
            <person name="Noel B."/>
            <person name="Anthouard V."/>
            <person name="Porcel B.M."/>
            <person name="Kachouri-Lafond R."/>
            <person name="Nishino A."/>
            <person name="Ugolini M."/>
            <person name="Chourrout P."/>
            <person name="Nishida H."/>
            <person name="Aasland R."/>
            <person name="Huzurbazar S."/>
            <person name="Westhof E."/>
            <person name="Delsuc F."/>
            <person name="Lehrach H."/>
            <person name="Reinhardt R."/>
            <person name="Weissenbach J."/>
            <person name="Roy S.W."/>
            <person name="Artiguenave F."/>
            <person name="Postlethwait J.H."/>
            <person name="Manak J.R."/>
            <person name="Thompson E.M."/>
            <person name="Jaillon O."/>
            <person name="Du Pasquier L."/>
            <person name="Boudinot P."/>
            <person name="Liberles D.A."/>
            <person name="Volff J.N."/>
            <person name="Philippe H."/>
            <person name="Lenhard B."/>
            <person name="Roest Crollius H."/>
            <person name="Wincker P."/>
            <person name="Chourrout D."/>
        </authorList>
    </citation>
    <scope>NUCLEOTIDE SEQUENCE [LARGE SCALE GENOMIC DNA]</scope>
</reference>
<dbReference type="Proteomes" id="UP000001307">
    <property type="component" value="Unassembled WGS sequence"/>
</dbReference>
<comment type="similarity">
    <text evidence="5">Belongs to the UNR family.</text>
</comment>
<dbReference type="GO" id="GO:0005737">
    <property type="term" value="C:cytoplasm"/>
    <property type="evidence" value="ECO:0007669"/>
    <property type="project" value="UniProtKB-SubCell"/>
</dbReference>
<evidence type="ECO:0000259" key="7">
    <source>
        <dbReference type="PROSITE" id="PS51857"/>
    </source>
</evidence>
<feature type="compositionally biased region" description="Polar residues" evidence="6">
    <location>
        <begin position="12"/>
        <end position="21"/>
    </location>
</feature>
<comment type="subcellular location">
    <subcellularLocation>
        <location evidence="1">Cytoplasm</location>
    </subcellularLocation>
</comment>